<dbReference type="Proteomes" id="UP000324222">
    <property type="component" value="Unassembled WGS sequence"/>
</dbReference>
<name>A0A5B7FQ42_PORTR</name>
<dbReference type="EMBL" id="VSRR010008954">
    <property type="protein sequence ID" value="MPC49561.1"/>
    <property type="molecule type" value="Genomic_DNA"/>
</dbReference>
<keyword evidence="2" id="KW-1185">Reference proteome</keyword>
<proteinExistence type="predicted"/>
<evidence type="ECO:0000313" key="1">
    <source>
        <dbReference type="EMBL" id="MPC49561.1"/>
    </source>
</evidence>
<evidence type="ECO:0000313" key="2">
    <source>
        <dbReference type="Proteomes" id="UP000324222"/>
    </source>
</evidence>
<comment type="caution">
    <text evidence="1">The sequence shown here is derived from an EMBL/GenBank/DDBJ whole genome shotgun (WGS) entry which is preliminary data.</text>
</comment>
<reference evidence="1 2" key="1">
    <citation type="submission" date="2019-05" db="EMBL/GenBank/DDBJ databases">
        <title>Another draft genome of Portunus trituberculatus and its Hox gene families provides insights of decapod evolution.</title>
        <authorList>
            <person name="Jeong J.-H."/>
            <person name="Song I."/>
            <person name="Kim S."/>
            <person name="Choi T."/>
            <person name="Kim D."/>
            <person name="Ryu S."/>
            <person name="Kim W."/>
        </authorList>
    </citation>
    <scope>NUCLEOTIDE SEQUENCE [LARGE SCALE GENOMIC DNA]</scope>
    <source>
        <tissue evidence="1">Muscle</tissue>
    </source>
</reference>
<gene>
    <name evidence="1" type="ORF">E2C01_043369</name>
</gene>
<protein>
    <submittedName>
        <fullName evidence="1">Uncharacterized protein</fullName>
    </submittedName>
</protein>
<sequence length="99" mass="11276">MNRQRGFTGTHWKARRCNLGSSWGRERGGAAQHGCLWGGCHSLRNKCPSKQSPTPYIIQRRAHEFRNLVRLYLLRLGLITSVDLFVRPLRHDLVVAAAP</sequence>
<accession>A0A5B7FQ42</accession>
<organism evidence="1 2">
    <name type="scientific">Portunus trituberculatus</name>
    <name type="common">Swimming crab</name>
    <name type="synonym">Neptunus trituberculatus</name>
    <dbReference type="NCBI Taxonomy" id="210409"/>
    <lineage>
        <taxon>Eukaryota</taxon>
        <taxon>Metazoa</taxon>
        <taxon>Ecdysozoa</taxon>
        <taxon>Arthropoda</taxon>
        <taxon>Crustacea</taxon>
        <taxon>Multicrustacea</taxon>
        <taxon>Malacostraca</taxon>
        <taxon>Eumalacostraca</taxon>
        <taxon>Eucarida</taxon>
        <taxon>Decapoda</taxon>
        <taxon>Pleocyemata</taxon>
        <taxon>Brachyura</taxon>
        <taxon>Eubrachyura</taxon>
        <taxon>Portunoidea</taxon>
        <taxon>Portunidae</taxon>
        <taxon>Portuninae</taxon>
        <taxon>Portunus</taxon>
    </lineage>
</organism>
<dbReference type="AlphaFoldDB" id="A0A5B7FQ42"/>